<dbReference type="Proteomes" id="UP001187192">
    <property type="component" value="Unassembled WGS sequence"/>
</dbReference>
<keyword evidence="2" id="KW-1185">Reference proteome</keyword>
<organism evidence="1 2">
    <name type="scientific">Ficus carica</name>
    <name type="common">Common fig</name>
    <dbReference type="NCBI Taxonomy" id="3494"/>
    <lineage>
        <taxon>Eukaryota</taxon>
        <taxon>Viridiplantae</taxon>
        <taxon>Streptophyta</taxon>
        <taxon>Embryophyta</taxon>
        <taxon>Tracheophyta</taxon>
        <taxon>Spermatophyta</taxon>
        <taxon>Magnoliopsida</taxon>
        <taxon>eudicotyledons</taxon>
        <taxon>Gunneridae</taxon>
        <taxon>Pentapetalae</taxon>
        <taxon>rosids</taxon>
        <taxon>fabids</taxon>
        <taxon>Rosales</taxon>
        <taxon>Moraceae</taxon>
        <taxon>Ficeae</taxon>
        <taxon>Ficus</taxon>
    </lineage>
</organism>
<proteinExistence type="predicted"/>
<protein>
    <submittedName>
        <fullName evidence="1">Uncharacterized protein</fullName>
    </submittedName>
</protein>
<comment type="caution">
    <text evidence="1">The sequence shown here is derived from an EMBL/GenBank/DDBJ whole genome shotgun (WGS) entry which is preliminary data.</text>
</comment>
<dbReference type="EMBL" id="BTGU01000019">
    <property type="protein sequence ID" value="GMN45081.1"/>
    <property type="molecule type" value="Genomic_DNA"/>
</dbReference>
<sequence length="132" mass="14655">MSPRGADYTTVPRDRRVMSVDYTTIPRDHRVMSTPRAGLHDGPGEPSCNVPPKGRITQQFPETGVACVVPTCHEDGFKWFGPWFELDRIGCPNHSMLSGLVHDFSWIGLAAPITSWLRITVSNLPAILDARL</sequence>
<evidence type="ECO:0000313" key="1">
    <source>
        <dbReference type="EMBL" id="GMN45081.1"/>
    </source>
</evidence>
<dbReference type="AlphaFoldDB" id="A0AA88AR40"/>
<gene>
    <name evidence="1" type="ORF">TIFTF001_014280</name>
</gene>
<accession>A0AA88AR40</accession>
<evidence type="ECO:0000313" key="2">
    <source>
        <dbReference type="Proteomes" id="UP001187192"/>
    </source>
</evidence>
<name>A0AA88AR40_FICCA</name>
<reference evidence="1" key="1">
    <citation type="submission" date="2023-07" db="EMBL/GenBank/DDBJ databases">
        <title>draft genome sequence of fig (Ficus carica).</title>
        <authorList>
            <person name="Takahashi T."/>
            <person name="Nishimura K."/>
        </authorList>
    </citation>
    <scope>NUCLEOTIDE SEQUENCE</scope>
</reference>